<evidence type="ECO:0000313" key="4">
    <source>
        <dbReference type="EMBL" id="SFQ40548.1"/>
    </source>
</evidence>
<dbReference type="CDD" id="cd04301">
    <property type="entry name" value="NAT_SF"/>
    <property type="match status" value="1"/>
</dbReference>
<accession>A0A1I5Y8M5</accession>
<gene>
    <name evidence="4" type="ORF">SAMN04487928_14215</name>
</gene>
<dbReference type="Proteomes" id="UP000182624">
    <property type="component" value="Unassembled WGS sequence"/>
</dbReference>
<keyword evidence="2" id="KW-0012">Acyltransferase</keyword>
<dbReference type="Pfam" id="PF13420">
    <property type="entry name" value="Acetyltransf_4"/>
    <property type="match status" value="1"/>
</dbReference>
<dbReference type="AlphaFoldDB" id="A0A1I5Y8M5"/>
<protein>
    <submittedName>
        <fullName evidence="4">Phosphinothricin acetyltransferase</fullName>
    </submittedName>
</protein>
<proteinExistence type="predicted"/>
<name>A0A1I5Y8M5_9FIRM</name>
<evidence type="ECO:0000256" key="2">
    <source>
        <dbReference type="ARBA" id="ARBA00023315"/>
    </source>
</evidence>
<keyword evidence="5" id="KW-1185">Reference proteome</keyword>
<dbReference type="PROSITE" id="PS51186">
    <property type="entry name" value="GNAT"/>
    <property type="match status" value="1"/>
</dbReference>
<reference evidence="5" key="1">
    <citation type="submission" date="2016-10" db="EMBL/GenBank/DDBJ databases">
        <authorList>
            <person name="Varghese N."/>
            <person name="Submissions S."/>
        </authorList>
    </citation>
    <scope>NUCLEOTIDE SEQUENCE [LARGE SCALE GENOMIC DNA]</scope>
    <source>
        <strain evidence="5">P18</strain>
    </source>
</reference>
<dbReference type="OrthoDB" id="9798006at2"/>
<dbReference type="SUPFAM" id="SSF55729">
    <property type="entry name" value="Acyl-CoA N-acyltransferases (Nat)"/>
    <property type="match status" value="1"/>
</dbReference>
<evidence type="ECO:0000313" key="5">
    <source>
        <dbReference type="Proteomes" id="UP000182624"/>
    </source>
</evidence>
<evidence type="ECO:0000256" key="1">
    <source>
        <dbReference type="ARBA" id="ARBA00022679"/>
    </source>
</evidence>
<dbReference type="PANTHER" id="PTHR43072">
    <property type="entry name" value="N-ACETYLTRANSFERASE"/>
    <property type="match status" value="1"/>
</dbReference>
<dbReference type="PANTHER" id="PTHR43072:SF23">
    <property type="entry name" value="UPF0039 PROTEIN C11D3.02C"/>
    <property type="match status" value="1"/>
</dbReference>
<feature type="domain" description="N-acetyltransferase" evidence="3">
    <location>
        <begin position="7"/>
        <end position="186"/>
    </location>
</feature>
<dbReference type="Gene3D" id="3.40.630.30">
    <property type="match status" value="1"/>
</dbReference>
<dbReference type="InterPro" id="IPR016181">
    <property type="entry name" value="Acyl_CoA_acyltransferase"/>
</dbReference>
<dbReference type="EMBL" id="FOXO01000042">
    <property type="protein sequence ID" value="SFQ40548.1"/>
    <property type="molecule type" value="Genomic_DNA"/>
</dbReference>
<organism evidence="4 5">
    <name type="scientific">Butyrivibrio proteoclasticus</name>
    <dbReference type="NCBI Taxonomy" id="43305"/>
    <lineage>
        <taxon>Bacteria</taxon>
        <taxon>Bacillati</taxon>
        <taxon>Bacillota</taxon>
        <taxon>Clostridia</taxon>
        <taxon>Lachnospirales</taxon>
        <taxon>Lachnospiraceae</taxon>
        <taxon>Butyrivibrio</taxon>
    </lineage>
</organism>
<dbReference type="RefSeq" id="WP_074891774.1">
    <property type="nucleotide sequence ID" value="NZ_FOXO01000042.1"/>
</dbReference>
<keyword evidence="1 4" id="KW-0808">Transferase</keyword>
<evidence type="ECO:0000259" key="3">
    <source>
        <dbReference type="PROSITE" id="PS51186"/>
    </source>
</evidence>
<dbReference type="GO" id="GO:0016747">
    <property type="term" value="F:acyltransferase activity, transferring groups other than amino-acyl groups"/>
    <property type="evidence" value="ECO:0007669"/>
    <property type="project" value="InterPro"/>
</dbReference>
<sequence length="200" mass="23415">MSNNNSYKIRLATADDAEALLDIYRYYVEKTAITYEYEVPTVSEFKSRIEKVLEYFPYLVVEEGSSADDSENAGSTRIVGYAYASKFHERAAYQWCVEMSIYLHKDCKRNGLGRALYEELEKRLKDMGILNLYSCIGYPEKEDEYLTYDSVRFHEKMGYKLIGHFHKCGFKFGNWYDMVWMEKIIGEHGDDPCIINSQHS</sequence>
<dbReference type="InterPro" id="IPR000182">
    <property type="entry name" value="GNAT_dom"/>
</dbReference>